<dbReference type="PROSITE" id="PS50932">
    <property type="entry name" value="HTH_LACI_2"/>
    <property type="match status" value="1"/>
</dbReference>
<keyword evidence="2" id="KW-0238">DNA-binding</keyword>
<dbReference type="InterPro" id="IPR028082">
    <property type="entry name" value="Peripla_BP_I"/>
</dbReference>
<organism evidence="5 6">
    <name type="scientific">Streptomyces liangshanensis</name>
    <dbReference type="NCBI Taxonomy" id="2717324"/>
    <lineage>
        <taxon>Bacteria</taxon>
        <taxon>Bacillati</taxon>
        <taxon>Actinomycetota</taxon>
        <taxon>Actinomycetes</taxon>
        <taxon>Kitasatosporales</taxon>
        <taxon>Streptomycetaceae</taxon>
        <taxon>Streptomyces</taxon>
    </lineage>
</organism>
<protein>
    <submittedName>
        <fullName evidence="5">LacI family transcriptional regulator</fullName>
    </submittedName>
</protein>
<evidence type="ECO:0000313" key="5">
    <source>
        <dbReference type="EMBL" id="QIQ01505.1"/>
    </source>
</evidence>
<evidence type="ECO:0000259" key="4">
    <source>
        <dbReference type="PROSITE" id="PS50932"/>
    </source>
</evidence>
<dbReference type="KEGG" id="slia:HA039_03620"/>
<feature type="domain" description="HTH lacI-type" evidence="4">
    <location>
        <begin position="10"/>
        <end position="66"/>
    </location>
</feature>
<dbReference type="Gene3D" id="1.10.260.40">
    <property type="entry name" value="lambda repressor-like DNA-binding domains"/>
    <property type="match status" value="1"/>
</dbReference>
<dbReference type="SUPFAM" id="SSF47413">
    <property type="entry name" value="lambda repressor-like DNA-binding domains"/>
    <property type="match status" value="1"/>
</dbReference>
<dbReference type="InterPro" id="IPR000843">
    <property type="entry name" value="HTH_LacI"/>
</dbReference>
<dbReference type="Proteomes" id="UP000501179">
    <property type="component" value="Chromosome"/>
</dbReference>
<evidence type="ECO:0000313" key="6">
    <source>
        <dbReference type="Proteomes" id="UP000501179"/>
    </source>
</evidence>
<dbReference type="AlphaFoldDB" id="A0A6G9GTG1"/>
<sequence>MRGQSGTRRVTAADVARAAGVSAATVSLVVNGKDTGRVLPETRRRVLDSARELGYEVDRRARSLATGRSGIVGFVYSGLLNPFFAEVQLGLLERFGERIQMLSVGTEVGHTTARSNISAMFAFGVDGVIVDPIAHESLGARPTGPVVLLDSPGGPADRVRVSFDLRTGAEALADHLLGLGHRSLGYLDSPFGTATYQLRRQALEQRVRSAGGTVSTATSHLTVEAVRERTLRQWPSWHAQGVTAIVCASDVMAYGALEALRTLQVPVPEGVSLASFDDLPTSHLLAPSLTCVRLPALDLGRHAATAFLDLLAGDTTPHEIVLPTELIVRESTGRPLTS</sequence>
<dbReference type="InterPro" id="IPR046335">
    <property type="entry name" value="LacI/GalR-like_sensor"/>
</dbReference>
<dbReference type="InterPro" id="IPR010982">
    <property type="entry name" value="Lambda_DNA-bd_dom_sf"/>
</dbReference>
<dbReference type="SUPFAM" id="SSF53822">
    <property type="entry name" value="Periplasmic binding protein-like I"/>
    <property type="match status" value="1"/>
</dbReference>
<keyword evidence="1" id="KW-0805">Transcription regulation</keyword>
<dbReference type="CDD" id="cd06267">
    <property type="entry name" value="PBP1_LacI_sugar_binding-like"/>
    <property type="match status" value="1"/>
</dbReference>
<dbReference type="GO" id="GO:0000976">
    <property type="term" value="F:transcription cis-regulatory region binding"/>
    <property type="evidence" value="ECO:0007669"/>
    <property type="project" value="TreeGrafter"/>
</dbReference>
<accession>A0A6G9GTG1</accession>
<dbReference type="SMART" id="SM00354">
    <property type="entry name" value="HTH_LACI"/>
    <property type="match status" value="1"/>
</dbReference>
<name>A0A6G9GTG1_9ACTN</name>
<evidence type="ECO:0000256" key="3">
    <source>
        <dbReference type="ARBA" id="ARBA00023163"/>
    </source>
</evidence>
<keyword evidence="3" id="KW-0804">Transcription</keyword>
<evidence type="ECO:0000256" key="1">
    <source>
        <dbReference type="ARBA" id="ARBA00023015"/>
    </source>
</evidence>
<dbReference type="Gene3D" id="3.40.50.2300">
    <property type="match status" value="2"/>
</dbReference>
<dbReference type="CDD" id="cd01392">
    <property type="entry name" value="HTH_LacI"/>
    <property type="match status" value="1"/>
</dbReference>
<dbReference type="Pfam" id="PF13377">
    <property type="entry name" value="Peripla_BP_3"/>
    <property type="match status" value="1"/>
</dbReference>
<dbReference type="PANTHER" id="PTHR30146">
    <property type="entry name" value="LACI-RELATED TRANSCRIPTIONAL REPRESSOR"/>
    <property type="match status" value="1"/>
</dbReference>
<keyword evidence="6" id="KW-1185">Reference proteome</keyword>
<proteinExistence type="predicted"/>
<gene>
    <name evidence="5" type="ORF">HA039_03620</name>
</gene>
<dbReference type="GO" id="GO:0003700">
    <property type="term" value="F:DNA-binding transcription factor activity"/>
    <property type="evidence" value="ECO:0007669"/>
    <property type="project" value="TreeGrafter"/>
</dbReference>
<dbReference type="RefSeq" id="WP_167023652.1">
    <property type="nucleotide sequence ID" value="NZ_CP050177.1"/>
</dbReference>
<dbReference type="PANTHER" id="PTHR30146:SF138">
    <property type="entry name" value="TRANSCRIPTIONAL REGULATORY PROTEIN"/>
    <property type="match status" value="1"/>
</dbReference>
<reference evidence="5 6" key="1">
    <citation type="submission" date="2020-03" db="EMBL/GenBank/DDBJ databases">
        <title>A novel species.</title>
        <authorList>
            <person name="Gao J."/>
        </authorList>
    </citation>
    <scope>NUCLEOTIDE SEQUENCE [LARGE SCALE GENOMIC DNA]</scope>
    <source>
        <strain evidence="5 6">QMT-12</strain>
    </source>
</reference>
<dbReference type="EMBL" id="CP050177">
    <property type="protein sequence ID" value="QIQ01505.1"/>
    <property type="molecule type" value="Genomic_DNA"/>
</dbReference>
<evidence type="ECO:0000256" key="2">
    <source>
        <dbReference type="ARBA" id="ARBA00023125"/>
    </source>
</evidence>
<dbReference type="Pfam" id="PF00356">
    <property type="entry name" value="LacI"/>
    <property type="match status" value="1"/>
</dbReference>